<dbReference type="PROSITE" id="PS50111">
    <property type="entry name" value="CHEMOTAXIS_TRANSDUC_2"/>
    <property type="match status" value="1"/>
</dbReference>
<keyword evidence="1" id="KW-0145">Chemotaxis</keyword>
<feature type="region of interest" description="Disordered" evidence="4">
    <location>
        <begin position="544"/>
        <end position="581"/>
    </location>
</feature>
<dbReference type="Proteomes" id="UP000191240">
    <property type="component" value="Unassembled WGS sequence"/>
</dbReference>
<name>A0A1M6CGQ8_9FIRM</name>
<feature type="transmembrane region" description="Helical" evidence="5">
    <location>
        <begin position="12"/>
        <end position="32"/>
    </location>
</feature>
<evidence type="ECO:0000313" key="9">
    <source>
        <dbReference type="Proteomes" id="UP000191240"/>
    </source>
</evidence>
<dbReference type="SMART" id="SM00304">
    <property type="entry name" value="HAMP"/>
    <property type="match status" value="1"/>
</dbReference>
<dbReference type="FunFam" id="1.10.287.950:FF:000001">
    <property type="entry name" value="Methyl-accepting chemotaxis sensory transducer"/>
    <property type="match status" value="1"/>
</dbReference>
<dbReference type="InterPro" id="IPR051310">
    <property type="entry name" value="MCP_chemotaxis"/>
</dbReference>
<dbReference type="CDD" id="cd06225">
    <property type="entry name" value="HAMP"/>
    <property type="match status" value="1"/>
</dbReference>
<protein>
    <submittedName>
        <fullName evidence="8">Methyl-accepting chemotaxis protein</fullName>
    </submittedName>
</protein>
<proteinExistence type="inferred from homology"/>
<feature type="domain" description="Methyl-accepting transducer" evidence="6">
    <location>
        <begin position="273"/>
        <end position="502"/>
    </location>
</feature>
<dbReference type="SUPFAM" id="SSF58104">
    <property type="entry name" value="Methyl-accepting chemotaxis protein (MCP) signaling domain"/>
    <property type="match status" value="1"/>
</dbReference>
<dbReference type="EMBL" id="FQYW01000008">
    <property type="protein sequence ID" value="SHI59934.1"/>
    <property type="molecule type" value="Genomic_DNA"/>
</dbReference>
<organism evidence="8 9">
    <name type="scientific">Anaerovibrio lipolyticus DSM 3074</name>
    <dbReference type="NCBI Taxonomy" id="1120997"/>
    <lineage>
        <taxon>Bacteria</taxon>
        <taxon>Bacillati</taxon>
        <taxon>Bacillota</taxon>
        <taxon>Negativicutes</taxon>
        <taxon>Selenomonadales</taxon>
        <taxon>Selenomonadaceae</taxon>
        <taxon>Anaerovibrio</taxon>
    </lineage>
</organism>
<feature type="transmembrane region" description="Helical" evidence="5">
    <location>
        <begin position="193"/>
        <end position="214"/>
    </location>
</feature>
<dbReference type="PROSITE" id="PS50885">
    <property type="entry name" value="HAMP"/>
    <property type="match status" value="1"/>
</dbReference>
<keyword evidence="5" id="KW-0812">Transmembrane</keyword>
<evidence type="ECO:0000259" key="7">
    <source>
        <dbReference type="PROSITE" id="PS50885"/>
    </source>
</evidence>
<dbReference type="CDD" id="cd11386">
    <property type="entry name" value="MCP_signal"/>
    <property type="match status" value="1"/>
</dbReference>
<dbReference type="GO" id="GO:0007165">
    <property type="term" value="P:signal transduction"/>
    <property type="evidence" value="ECO:0007669"/>
    <property type="project" value="UniProtKB-KW"/>
</dbReference>
<evidence type="ECO:0000256" key="4">
    <source>
        <dbReference type="SAM" id="MobiDB-lite"/>
    </source>
</evidence>
<dbReference type="OrthoDB" id="9814363at2"/>
<dbReference type="GO" id="GO:0006935">
    <property type="term" value="P:chemotaxis"/>
    <property type="evidence" value="ECO:0007669"/>
    <property type="project" value="UniProtKB-KW"/>
</dbReference>
<gene>
    <name evidence="8" type="ORF">SAMN02745671_01092</name>
</gene>
<dbReference type="AlphaFoldDB" id="A0A1M6CGQ8"/>
<dbReference type="Pfam" id="PF12729">
    <property type="entry name" value="4HB_MCP_1"/>
    <property type="match status" value="1"/>
</dbReference>
<reference evidence="8 9" key="1">
    <citation type="submission" date="2016-11" db="EMBL/GenBank/DDBJ databases">
        <authorList>
            <person name="Jaros S."/>
            <person name="Januszkiewicz K."/>
            <person name="Wedrychowicz H."/>
        </authorList>
    </citation>
    <scope>NUCLEOTIDE SEQUENCE [LARGE SCALE GENOMIC DNA]</scope>
    <source>
        <strain evidence="8 9">DSM 3074</strain>
    </source>
</reference>
<evidence type="ECO:0000259" key="6">
    <source>
        <dbReference type="PROSITE" id="PS50111"/>
    </source>
</evidence>
<keyword evidence="3" id="KW-0807">Transducer</keyword>
<dbReference type="PANTHER" id="PTHR43531">
    <property type="entry name" value="PROTEIN ICFG"/>
    <property type="match status" value="1"/>
</dbReference>
<keyword evidence="5" id="KW-1133">Transmembrane helix</keyword>
<feature type="domain" description="HAMP" evidence="7">
    <location>
        <begin position="216"/>
        <end position="268"/>
    </location>
</feature>
<keyword evidence="5" id="KW-0472">Membrane</keyword>
<accession>A0A1M6CGQ8</accession>
<dbReference type="RefSeq" id="WP_080325587.1">
    <property type="nucleotide sequence ID" value="NZ_FQYW01000008.1"/>
</dbReference>
<dbReference type="SMART" id="SM00283">
    <property type="entry name" value="MA"/>
    <property type="match status" value="1"/>
</dbReference>
<sequence length="581" mass="61855">MMFFKNLTIGAKLITLVVVLELMIVAVSWHGISNTVSTAEQYNNVIKMDSKAAVCANSLGMHLNAARINYLITLGKTDNSAIEASYATMKQALADCDKDMVELSAMAESPEGKQKMAAVQKDYDDYKTVTATIIKKKLDNSATIDEEALNSDMIKQSKLAEKLYADIKAIADMGEGAADREVARIADENRSGIFANIVVAAILIIISLAAGVYFSRDLSARLKELGAAAARIADGDLVTEVKTSTGDELGDAAASFEIMRQRVHESVSDIHNVADQVAAGAKNVSDASMGLSQGATEQAASVEELSASISEIASQTASNAENAERANALTRNCRSHAEQGNEDMKAMLDAMEEINNSSNNISKIIKVIDEIAFQTNILALNAAVEAARAGQHGKGFAVVAEEVRNLAARSAKAAKETTDMIEGSIEKVNVGRTIANKTAEVLGAIVGNVADVADIVEGIAKASNEQKLAIDQINQGVNQVSQVVQSNSATSEEAASASQQLSAQADRMRERVRHFKLSSSVVNFRITDMPKAVPVYPDKPAETEVQSSVQRAEVRPMVKPAAPGVKPKTIALTDDEGFGKY</sequence>
<evidence type="ECO:0000256" key="3">
    <source>
        <dbReference type="PROSITE-ProRule" id="PRU00284"/>
    </source>
</evidence>
<dbReference type="Pfam" id="PF00015">
    <property type="entry name" value="MCPsignal"/>
    <property type="match status" value="1"/>
</dbReference>
<dbReference type="GO" id="GO:0004888">
    <property type="term" value="F:transmembrane signaling receptor activity"/>
    <property type="evidence" value="ECO:0007669"/>
    <property type="project" value="TreeGrafter"/>
</dbReference>
<evidence type="ECO:0000256" key="5">
    <source>
        <dbReference type="SAM" id="Phobius"/>
    </source>
</evidence>
<dbReference type="Pfam" id="PF00672">
    <property type="entry name" value="HAMP"/>
    <property type="match status" value="1"/>
</dbReference>
<dbReference type="InterPro" id="IPR024478">
    <property type="entry name" value="HlyB_4HB_MCP"/>
</dbReference>
<evidence type="ECO:0000256" key="1">
    <source>
        <dbReference type="ARBA" id="ARBA00022500"/>
    </source>
</evidence>
<dbReference type="InterPro" id="IPR003660">
    <property type="entry name" value="HAMP_dom"/>
</dbReference>
<evidence type="ECO:0000256" key="2">
    <source>
        <dbReference type="ARBA" id="ARBA00029447"/>
    </source>
</evidence>
<dbReference type="PANTHER" id="PTHR43531:SF11">
    <property type="entry name" value="METHYL-ACCEPTING CHEMOTAXIS PROTEIN 3"/>
    <property type="match status" value="1"/>
</dbReference>
<evidence type="ECO:0000313" key="8">
    <source>
        <dbReference type="EMBL" id="SHI59934.1"/>
    </source>
</evidence>
<comment type="similarity">
    <text evidence="2">Belongs to the methyl-accepting chemotaxis (MCP) protein family.</text>
</comment>
<dbReference type="InterPro" id="IPR004089">
    <property type="entry name" value="MCPsignal_dom"/>
</dbReference>
<dbReference type="GO" id="GO:0005886">
    <property type="term" value="C:plasma membrane"/>
    <property type="evidence" value="ECO:0007669"/>
    <property type="project" value="TreeGrafter"/>
</dbReference>
<dbReference type="Gene3D" id="1.10.287.950">
    <property type="entry name" value="Methyl-accepting chemotaxis protein"/>
    <property type="match status" value="1"/>
</dbReference>